<evidence type="ECO:0000313" key="1">
    <source>
        <dbReference type="EMBL" id="EAA16946.1"/>
    </source>
</evidence>
<dbReference type="Proteomes" id="UP000008553">
    <property type="component" value="Unassembled WGS sequence"/>
</dbReference>
<feature type="non-terminal residue" evidence="1">
    <location>
        <position position="1"/>
    </location>
</feature>
<gene>
    <name evidence="1" type="ORF">PY04989</name>
</gene>
<evidence type="ECO:0000313" key="2">
    <source>
        <dbReference type="Proteomes" id="UP000008553"/>
    </source>
</evidence>
<dbReference type="InParanoid" id="Q7RES4"/>
<dbReference type="PaxDb" id="73239-Q7RES4"/>
<proteinExistence type="predicted"/>
<dbReference type="EMBL" id="AABL01001557">
    <property type="protein sequence ID" value="EAA16946.1"/>
    <property type="molecule type" value="Genomic_DNA"/>
</dbReference>
<comment type="caution">
    <text evidence="1">The sequence shown here is derived from an EMBL/GenBank/DDBJ whole genome shotgun (WGS) entry which is preliminary data.</text>
</comment>
<keyword evidence="2" id="KW-1185">Reference proteome</keyword>
<reference evidence="1 2" key="1">
    <citation type="journal article" date="2002" name="Nature">
        <title>Genome sequence and comparative analysis of the model rodent malaria parasite Plasmodium yoelii yoelii.</title>
        <authorList>
            <person name="Carlton J.M."/>
            <person name="Angiuoli S.V."/>
            <person name="Suh B.B."/>
            <person name="Kooij T.W."/>
            <person name="Pertea M."/>
            <person name="Silva J.C."/>
            <person name="Ermolaeva M.D."/>
            <person name="Allen J.E."/>
            <person name="Selengut J.D."/>
            <person name="Koo H.L."/>
            <person name="Peterson J.D."/>
            <person name="Pop M."/>
            <person name="Kosack D.S."/>
            <person name="Shumway M.F."/>
            <person name="Bidwell S.L."/>
            <person name="Shallom S.J."/>
            <person name="van Aken S.E."/>
            <person name="Riedmuller S.B."/>
            <person name="Feldblyum T.V."/>
            <person name="Cho J.K."/>
            <person name="Quackenbush J."/>
            <person name="Sedegah M."/>
            <person name="Shoaibi A."/>
            <person name="Cummings L.M."/>
            <person name="Florens L."/>
            <person name="Yates J.R."/>
            <person name="Raine J.D."/>
            <person name="Sinden R.E."/>
            <person name="Harris M.A."/>
            <person name="Cunningham D.A."/>
            <person name="Preiser P.R."/>
            <person name="Bergman L.W."/>
            <person name="Vaidya A.B."/>
            <person name="van Lin L.H."/>
            <person name="Janse C.J."/>
            <person name="Waters A.P."/>
            <person name="Smith H.O."/>
            <person name="White O.R."/>
            <person name="Salzberg S.L."/>
            <person name="Venter J.C."/>
            <person name="Fraser C.M."/>
            <person name="Hoffman S.L."/>
            <person name="Gardner M.J."/>
            <person name="Carucci D.J."/>
        </authorList>
    </citation>
    <scope>NUCLEOTIDE SEQUENCE [LARGE SCALE GENOMIC DNA]</scope>
    <source>
        <strain evidence="1 2">17XNL</strain>
    </source>
</reference>
<accession>Q7RES4</accession>
<name>Q7RES4_PLAYO</name>
<organism evidence="1 2">
    <name type="scientific">Plasmodium yoelii yoelii</name>
    <dbReference type="NCBI Taxonomy" id="73239"/>
    <lineage>
        <taxon>Eukaryota</taxon>
        <taxon>Sar</taxon>
        <taxon>Alveolata</taxon>
        <taxon>Apicomplexa</taxon>
        <taxon>Aconoidasida</taxon>
        <taxon>Haemosporida</taxon>
        <taxon>Plasmodiidae</taxon>
        <taxon>Plasmodium</taxon>
        <taxon>Plasmodium (Vinckeia)</taxon>
    </lineage>
</organism>
<dbReference type="AlphaFoldDB" id="Q7RES4"/>
<sequence length="31" mass="3879">QLLYIGSKYLRHILRTVYIKQDHFIQFINQE</sequence>
<protein>
    <submittedName>
        <fullName evidence="1">Uncharacterized protein</fullName>
    </submittedName>
</protein>